<dbReference type="CDD" id="cd16015">
    <property type="entry name" value="LTA_synthase"/>
    <property type="match status" value="1"/>
</dbReference>
<dbReference type="AlphaFoldDB" id="A0A3D9R156"/>
<evidence type="ECO:0000256" key="4">
    <source>
        <dbReference type="ARBA" id="ARBA00022475"/>
    </source>
</evidence>
<keyword evidence="7 8" id="KW-0472">Membrane</keyword>
<dbReference type="Proteomes" id="UP000256304">
    <property type="component" value="Unassembled WGS sequence"/>
</dbReference>
<evidence type="ECO:0000256" key="10">
    <source>
        <dbReference type="PIRSR" id="PIRSR005091-2"/>
    </source>
</evidence>
<keyword evidence="10" id="KW-0479">Metal-binding</keyword>
<dbReference type="InterPro" id="IPR000917">
    <property type="entry name" value="Sulfatase_N"/>
</dbReference>
<keyword evidence="5 12" id="KW-0812">Transmembrane</keyword>
<dbReference type="GO" id="GO:0016740">
    <property type="term" value="F:transferase activity"/>
    <property type="evidence" value="ECO:0007669"/>
    <property type="project" value="UniProtKB-KW"/>
</dbReference>
<evidence type="ECO:0000313" key="14">
    <source>
        <dbReference type="EMBL" id="REE68031.1"/>
    </source>
</evidence>
<dbReference type="Pfam" id="PF00884">
    <property type="entry name" value="Sulfatase"/>
    <property type="match status" value="1"/>
</dbReference>
<name>A0A3D9R156_9BACL</name>
<accession>A0A3D9R156</accession>
<dbReference type="RefSeq" id="WP_116191704.1">
    <property type="nucleotide sequence ID" value="NZ_QTTN01000039.1"/>
</dbReference>
<evidence type="ECO:0000256" key="8">
    <source>
        <dbReference type="PIRNR" id="PIRNR005091"/>
    </source>
</evidence>
<sequence>MPFLRRLLNRRFIYFTIILLVKGLLAWSVVFDEGPSWMTVVTEIPFFWVVFCLIEWLASKRKMLYYMIVNLLFTLLYFTVLMYYKYYGIIVTYHALRQADKVTQVGNSTYSLLDPYYLFIFVDIIVLTFILWRPKNVSYQQAVSARPVRKKRGIIALFAVSLMLCLLNIWPNRASMNENKQAEEMGILNYEVYTIFADSTEDDDLVPMDQITQSEIDRLKGIEQPLQPKYFGADKGKNVIILQMESFQDFLIGLKIDGQEITPNMNKLAAENFHFNRFYTMVGQGTTSDAEYVVNTSLYVPKHEAATDTNVAKALPSFPKLMHANGYDTATFHTNAIEFWNRTELYSAIGWDKYYDQAWYGDDDHVAFGSSDEVLYAKTIPELKKMDESDKPFYAQVISMSAHHPFDLPERKYKMQLPERFEGTLVGDYIRSQNYADYALGQFIEGLKESGLWNDSIIMFYGDHQGLSLYSLDNKEKDLVAEMLGHEYGYTDMFRIGAVLHAPGVTYPKVVSQMGGEVDIMPTIANLAGVSMDGQIHFGQDLLNQPSDMIPMRHFLPSGSVITNDFLFMPGIAYEDGTNYSLANGSTVDRGITNGQYNRTLKLLNLSDSYVKQLPDKTEADKPVSAVTGKRE</sequence>
<dbReference type="SUPFAM" id="SSF53649">
    <property type="entry name" value="Alkaline phosphatase-like"/>
    <property type="match status" value="1"/>
</dbReference>
<keyword evidence="15" id="KW-1185">Reference proteome</keyword>
<reference evidence="14 15" key="1">
    <citation type="submission" date="2018-08" db="EMBL/GenBank/DDBJ databases">
        <title>Genomic Encyclopedia of Type Strains, Phase III (KMG-III): the genomes of soil and plant-associated and newly described type strains.</title>
        <authorList>
            <person name="Whitman W."/>
        </authorList>
    </citation>
    <scope>NUCLEOTIDE SEQUENCE [LARGE SCALE GENOMIC DNA]</scope>
    <source>
        <strain evidence="14 15">CGMCC 1.10966</strain>
    </source>
</reference>
<organism evidence="14 15">
    <name type="scientific">Paenibacillus taihuensis</name>
    <dbReference type="NCBI Taxonomy" id="1156355"/>
    <lineage>
        <taxon>Bacteria</taxon>
        <taxon>Bacillati</taxon>
        <taxon>Bacillota</taxon>
        <taxon>Bacilli</taxon>
        <taxon>Bacillales</taxon>
        <taxon>Paenibacillaceae</taxon>
        <taxon>Paenibacillus</taxon>
    </lineage>
</organism>
<dbReference type="PANTHER" id="PTHR47371">
    <property type="entry name" value="LIPOTEICHOIC ACID SYNTHASE"/>
    <property type="match status" value="1"/>
</dbReference>
<feature type="domain" description="Sulfatase N-terminal" evidence="13">
    <location>
        <begin position="237"/>
        <end position="530"/>
    </location>
</feature>
<evidence type="ECO:0000256" key="11">
    <source>
        <dbReference type="PIRSR" id="PIRSR005091-3"/>
    </source>
</evidence>
<feature type="binding site" evidence="11">
    <location>
        <position position="464"/>
    </location>
    <ligand>
        <name>Mn(2+)</name>
        <dbReference type="ChEBI" id="CHEBI:29035"/>
    </ligand>
</feature>
<evidence type="ECO:0000256" key="2">
    <source>
        <dbReference type="ARBA" id="ARBA00004936"/>
    </source>
</evidence>
<comment type="similarity">
    <text evidence="3 8">Belongs to the LTA synthase family.</text>
</comment>
<evidence type="ECO:0000256" key="3">
    <source>
        <dbReference type="ARBA" id="ARBA00009983"/>
    </source>
</evidence>
<proteinExistence type="inferred from homology"/>
<protein>
    <submittedName>
        <fullName evidence="14">Phosphoglycerol transferase MdoB-like AlkP superfamily enzyme</fullName>
    </submittedName>
</protein>
<evidence type="ECO:0000259" key="13">
    <source>
        <dbReference type="Pfam" id="PF00884"/>
    </source>
</evidence>
<gene>
    <name evidence="14" type="ORF">A8990_13920</name>
</gene>
<dbReference type="PANTHER" id="PTHR47371:SF3">
    <property type="entry name" value="PHOSPHOGLYCEROL TRANSFERASE I"/>
    <property type="match status" value="1"/>
</dbReference>
<dbReference type="EMBL" id="QTTN01000039">
    <property type="protein sequence ID" value="REE68031.1"/>
    <property type="molecule type" value="Genomic_DNA"/>
</dbReference>
<dbReference type="Gene3D" id="3.30.1120.170">
    <property type="match status" value="1"/>
</dbReference>
<dbReference type="InterPro" id="IPR012160">
    <property type="entry name" value="LtaS-like"/>
</dbReference>
<evidence type="ECO:0000313" key="15">
    <source>
        <dbReference type="Proteomes" id="UP000256304"/>
    </source>
</evidence>
<dbReference type="OrthoDB" id="5901192at2"/>
<evidence type="ECO:0000256" key="1">
    <source>
        <dbReference type="ARBA" id="ARBA00004651"/>
    </source>
</evidence>
<feature type="binding site" evidence="10">
    <location>
        <position position="403"/>
    </location>
    <ligand>
        <name>substrate</name>
    </ligand>
</feature>
<dbReference type="Gene3D" id="3.40.720.10">
    <property type="entry name" value="Alkaline Phosphatase, subunit A"/>
    <property type="match status" value="1"/>
</dbReference>
<feature type="transmembrane region" description="Helical" evidence="12">
    <location>
        <begin position="64"/>
        <end position="84"/>
    </location>
</feature>
<feature type="transmembrane region" description="Helical" evidence="12">
    <location>
        <begin position="153"/>
        <end position="170"/>
    </location>
</feature>
<evidence type="ECO:0000256" key="12">
    <source>
        <dbReference type="SAM" id="Phobius"/>
    </source>
</evidence>
<comment type="caution">
    <text evidence="14">The sequence shown here is derived from an EMBL/GenBank/DDBJ whole genome shotgun (WGS) entry which is preliminary data.</text>
</comment>
<dbReference type="PIRSF" id="PIRSF005091">
    <property type="entry name" value="Mmb_sulf_HI1246"/>
    <property type="match status" value="1"/>
</dbReference>
<feature type="transmembrane region" description="Helical" evidence="12">
    <location>
        <begin position="37"/>
        <end position="57"/>
    </location>
</feature>
<feature type="binding site" evidence="11">
    <location>
        <position position="463"/>
    </location>
    <ligand>
        <name>Mn(2+)</name>
        <dbReference type="ChEBI" id="CHEBI:29035"/>
    </ligand>
</feature>
<evidence type="ECO:0000256" key="9">
    <source>
        <dbReference type="PIRSR" id="PIRSR005091-1"/>
    </source>
</evidence>
<feature type="binding site" evidence="11">
    <location>
        <position position="245"/>
    </location>
    <ligand>
        <name>Mn(2+)</name>
        <dbReference type="ChEBI" id="CHEBI:29035"/>
    </ligand>
</feature>
<feature type="transmembrane region" description="Helical" evidence="12">
    <location>
        <begin position="12"/>
        <end position="31"/>
    </location>
</feature>
<keyword evidence="4 8" id="KW-1003">Cell membrane</keyword>
<comment type="pathway">
    <text evidence="2">Cell wall biogenesis; lipoteichoic acid biosynthesis.</text>
</comment>
<evidence type="ECO:0000256" key="5">
    <source>
        <dbReference type="ARBA" id="ARBA00022692"/>
    </source>
</evidence>
<dbReference type="GO" id="GO:0046872">
    <property type="term" value="F:metal ion binding"/>
    <property type="evidence" value="ECO:0007669"/>
    <property type="project" value="UniProtKB-KW"/>
</dbReference>
<evidence type="ECO:0000256" key="7">
    <source>
        <dbReference type="ARBA" id="ARBA00023136"/>
    </source>
</evidence>
<dbReference type="InterPro" id="IPR017850">
    <property type="entry name" value="Alkaline_phosphatase_core_sf"/>
</dbReference>
<keyword evidence="6 12" id="KW-1133">Transmembrane helix</keyword>
<feature type="transmembrane region" description="Helical" evidence="12">
    <location>
        <begin position="116"/>
        <end position="132"/>
    </location>
</feature>
<evidence type="ECO:0000256" key="6">
    <source>
        <dbReference type="ARBA" id="ARBA00022989"/>
    </source>
</evidence>
<feature type="binding site" evidence="11">
    <location>
        <position position="287"/>
    </location>
    <ligand>
        <name>Mn(2+)</name>
        <dbReference type="ChEBI" id="CHEBI:29035"/>
    </ligand>
</feature>
<keyword evidence="10" id="KW-0464">Manganese</keyword>
<dbReference type="GO" id="GO:0005886">
    <property type="term" value="C:plasma membrane"/>
    <property type="evidence" value="ECO:0007669"/>
    <property type="project" value="UniProtKB-SubCell"/>
</dbReference>
<keyword evidence="14" id="KW-0808">Transferase</keyword>
<dbReference type="InterPro" id="IPR050448">
    <property type="entry name" value="OpgB/LTA_synthase_biosynth"/>
</dbReference>
<feature type="active site" evidence="9">
    <location>
        <position position="287"/>
    </location>
</feature>
<comment type="subcellular location">
    <subcellularLocation>
        <location evidence="1">Cell membrane</location>
        <topology evidence="1">Multi-pass membrane protein</topology>
    </subcellularLocation>
</comment>